<keyword evidence="1" id="KW-1133">Transmembrane helix</keyword>
<reference evidence="2 3" key="1">
    <citation type="submission" date="2021-03" db="EMBL/GenBank/DDBJ databases">
        <title>Genomic Encyclopedia of Type Strains, Phase IV (KMG-IV): sequencing the most valuable type-strain genomes for metagenomic binning, comparative biology and taxonomic classification.</title>
        <authorList>
            <person name="Goeker M."/>
        </authorList>
    </citation>
    <scope>NUCLEOTIDE SEQUENCE [LARGE SCALE GENOMIC DNA]</scope>
    <source>
        <strain evidence="2 3">DSM 23491</strain>
    </source>
</reference>
<keyword evidence="1" id="KW-0472">Membrane</keyword>
<evidence type="ECO:0000313" key="3">
    <source>
        <dbReference type="Proteomes" id="UP001519273"/>
    </source>
</evidence>
<evidence type="ECO:0000256" key="1">
    <source>
        <dbReference type="SAM" id="Phobius"/>
    </source>
</evidence>
<protein>
    <recommendedName>
        <fullName evidence="4">DUF2759 family protein</fullName>
    </recommendedName>
</protein>
<proteinExistence type="predicted"/>
<keyword evidence="1" id="KW-0812">Transmembrane</keyword>
<organism evidence="2 3">
    <name type="scientific">Paenibacillus sediminis</name>
    <dbReference type="NCBI Taxonomy" id="664909"/>
    <lineage>
        <taxon>Bacteria</taxon>
        <taxon>Bacillati</taxon>
        <taxon>Bacillota</taxon>
        <taxon>Bacilli</taxon>
        <taxon>Bacillales</taxon>
        <taxon>Paenibacillaceae</taxon>
        <taxon>Paenibacillus</taxon>
    </lineage>
</organism>
<dbReference type="RefSeq" id="WP_209847516.1">
    <property type="nucleotide sequence ID" value="NZ_CBCRVE010000003.1"/>
</dbReference>
<sequence>MLLAEAAQSTSTFSFFDIIMLLFTVIIFIGVYRLMGTSGKKNYFAIGFGIVSLLVFLFSDFIMIKGWFFS</sequence>
<comment type="caution">
    <text evidence="2">The sequence shown here is derived from an EMBL/GenBank/DDBJ whole genome shotgun (WGS) entry which is preliminary data.</text>
</comment>
<accession>A0ABS4H268</accession>
<dbReference type="Proteomes" id="UP001519273">
    <property type="component" value="Unassembled WGS sequence"/>
</dbReference>
<name>A0ABS4H268_9BACL</name>
<feature type="transmembrane region" description="Helical" evidence="1">
    <location>
        <begin position="43"/>
        <end position="64"/>
    </location>
</feature>
<feature type="transmembrane region" description="Helical" evidence="1">
    <location>
        <begin position="12"/>
        <end position="31"/>
    </location>
</feature>
<keyword evidence="3" id="KW-1185">Reference proteome</keyword>
<gene>
    <name evidence="2" type="ORF">J2Z20_001497</name>
</gene>
<dbReference type="EMBL" id="JAGGKP010000002">
    <property type="protein sequence ID" value="MBP1936616.1"/>
    <property type="molecule type" value="Genomic_DNA"/>
</dbReference>
<evidence type="ECO:0008006" key="4">
    <source>
        <dbReference type="Google" id="ProtNLM"/>
    </source>
</evidence>
<evidence type="ECO:0000313" key="2">
    <source>
        <dbReference type="EMBL" id="MBP1936616.1"/>
    </source>
</evidence>